<reference evidence="1" key="1">
    <citation type="submission" date="2014-09" db="EMBL/GenBank/DDBJ databases">
        <authorList>
            <person name="Magalhaes I.L.F."/>
            <person name="Oliveira U."/>
            <person name="Santos F.R."/>
            <person name="Vidigal T.H.D.A."/>
            <person name="Brescovit A.D."/>
            <person name="Santos A.J."/>
        </authorList>
    </citation>
    <scope>NUCLEOTIDE SEQUENCE</scope>
    <source>
        <tissue evidence="1">Shoot tissue taken approximately 20 cm above the soil surface</tissue>
    </source>
</reference>
<reference evidence="1" key="2">
    <citation type="journal article" date="2015" name="Data Brief">
        <title>Shoot transcriptome of the giant reed, Arundo donax.</title>
        <authorList>
            <person name="Barrero R.A."/>
            <person name="Guerrero F.D."/>
            <person name="Moolhuijzen P."/>
            <person name="Goolsby J.A."/>
            <person name="Tidwell J."/>
            <person name="Bellgard S.E."/>
            <person name="Bellgard M.I."/>
        </authorList>
    </citation>
    <scope>NUCLEOTIDE SEQUENCE</scope>
    <source>
        <tissue evidence="1">Shoot tissue taken approximately 20 cm above the soil surface</tissue>
    </source>
</reference>
<sequence length="33" mass="3768">MSKVSLYTIDHKINIRFLSSTAKSMVSFCSMLK</sequence>
<dbReference type="EMBL" id="GBRH01266482">
    <property type="protein sequence ID" value="JAD31413.1"/>
    <property type="molecule type" value="Transcribed_RNA"/>
</dbReference>
<accession>A0A0A8Z136</accession>
<name>A0A0A8Z136_ARUDO</name>
<dbReference type="AlphaFoldDB" id="A0A0A8Z136"/>
<proteinExistence type="predicted"/>
<evidence type="ECO:0000313" key="1">
    <source>
        <dbReference type="EMBL" id="JAD31413.1"/>
    </source>
</evidence>
<protein>
    <submittedName>
        <fullName evidence="1">Uncharacterized protein</fullName>
    </submittedName>
</protein>
<organism evidence="1">
    <name type="scientific">Arundo donax</name>
    <name type="common">Giant reed</name>
    <name type="synonym">Donax arundinaceus</name>
    <dbReference type="NCBI Taxonomy" id="35708"/>
    <lineage>
        <taxon>Eukaryota</taxon>
        <taxon>Viridiplantae</taxon>
        <taxon>Streptophyta</taxon>
        <taxon>Embryophyta</taxon>
        <taxon>Tracheophyta</taxon>
        <taxon>Spermatophyta</taxon>
        <taxon>Magnoliopsida</taxon>
        <taxon>Liliopsida</taxon>
        <taxon>Poales</taxon>
        <taxon>Poaceae</taxon>
        <taxon>PACMAD clade</taxon>
        <taxon>Arundinoideae</taxon>
        <taxon>Arundineae</taxon>
        <taxon>Arundo</taxon>
    </lineage>
</organism>